<sequence>MKKIIFFFLIINISLIQSIHSNQKSFGSSPLTQIKTETTRYYSSFNEAWFWNLINNFTGSSTNFGWSVSNYEDVIVVGSPQTREVFIYRYNGTNFELEQILNQSSAPKFGYSVSIYGDAIVIGIYGSALFIYRYNGSIWNQEQILVETALGFGWRVSIYEDAIVVGAKDSKQSFIYRYNGTNWNEEQILVETAYDFGRSVSIYENVIVIGTYGANKAFVYIYNGSIWNQEQILSEPSAINCGIGVSIYEDVIVIGDGAGNQIFIYRYNGTNFELEQILNQSSASTFGYSVSIYEDVIVIGTYTANQSFIYRYNGSIWNQEEHFNESSISKFGDAVSIYGNFTVIGAYNASQAFIYEAYLIPQVNIVNCSTLFSSFDCYWDKIEFLRTLIYQINYGYDWIDIDSPILEDENVYYQQFNSSFYDNITGNEYYSIQIQACDNETMKCGESSSFINLTTKIDSVKDFQLFNPSNYSINVTWDYPNVQINEGIAHLNHYNLSYFNQSQPDLISFISVDNSSLDYLWNNFECENDYNISICGCRTQECEGDDKGEIVESSISLIFGEITNLTCSISNSIDINCNWNQPINCSIPFYYNFTYQSISQNDSGNYQPTSSNQQFTVQFPNQEYQINISACNSNGKCGYISSISITTNNLPTAPIIYETISKIEEIEFNFTKLTNANNYSISLDNKTNWQNFTSLDLTGNEIIGAISGISGNIEYNISIRGCADLNCEAPYLGLPSSIISTRAKLGNITSLNCYSLINGFECTWDSLILSNALKAYSFTYNSTSICLSNLTTNYSVLGLKGGEYYEISIYSSADSNCSNNEYSGINSTVSITTDILPAPIIYETISKIEEIEFNFTKLTNANNYSISLDNKTNWQNFTSLDLTGNEIIGAISGISGNIEYNISIRGCADLNCETPYLGLPSSIISTRAKLGNITSLNCYSLINGFECTWDSLILSSALKAYSFTYNSTSICLSNLTTNHSVLGLKGGEYYEISIYSSADSNCSNNEYSGINSTTSITTLSPNEATDNSENTTIIVLGIIIPIIVIFLLIIGIILYKKKKRKKSKNRKQEEKELHNDLDL</sequence>
<accession>A0A9Q0LJQ2</accession>
<keyword evidence="1" id="KW-1133">Transmembrane helix</keyword>
<dbReference type="SMART" id="SM00191">
    <property type="entry name" value="Int_alpha"/>
    <property type="match status" value="2"/>
</dbReference>
<name>A0A9Q0LJQ2_ANAIG</name>
<dbReference type="InterPro" id="IPR013783">
    <property type="entry name" value="Ig-like_fold"/>
</dbReference>
<protein>
    <recommendedName>
        <fullName evidence="3">Fibronectin type-III domain-containing protein</fullName>
    </recommendedName>
</protein>
<organism evidence="4 5">
    <name type="scientific">Anaeramoeba ignava</name>
    <name type="common">Anaerobic marine amoeba</name>
    <dbReference type="NCBI Taxonomy" id="1746090"/>
    <lineage>
        <taxon>Eukaryota</taxon>
        <taxon>Metamonada</taxon>
        <taxon>Anaeramoebidae</taxon>
        <taxon>Anaeramoeba</taxon>
    </lineage>
</organism>
<dbReference type="Gene3D" id="2.60.40.10">
    <property type="entry name" value="Immunoglobulins"/>
    <property type="match status" value="1"/>
</dbReference>
<comment type="caution">
    <text evidence="4">The sequence shown here is derived from an EMBL/GenBank/DDBJ whole genome shotgun (WGS) entry which is preliminary data.</text>
</comment>
<evidence type="ECO:0000256" key="1">
    <source>
        <dbReference type="SAM" id="Phobius"/>
    </source>
</evidence>
<keyword evidence="1" id="KW-0812">Transmembrane</keyword>
<dbReference type="EMBL" id="JAPDFW010000081">
    <property type="protein sequence ID" value="KAJ5072653.1"/>
    <property type="molecule type" value="Genomic_DNA"/>
</dbReference>
<evidence type="ECO:0000313" key="5">
    <source>
        <dbReference type="Proteomes" id="UP001149090"/>
    </source>
</evidence>
<evidence type="ECO:0000256" key="2">
    <source>
        <dbReference type="SAM" id="SignalP"/>
    </source>
</evidence>
<keyword evidence="2" id="KW-0732">Signal</keyword>
<dbReference type="PANTHER" id="PTHR36220">
    <property type="entry name" value="UNNAMED PRODUCT"/>
    <property type="match status" value="1"/>
</dbReference>
<reference evidence="4" key="1">
    <citation type="submission" date="2022-10" db="EMBL/GenBank/DDBJ databases">
        <title>Novel sulphate-reducing endosymbionts in the free-living metamonad Anaeramoeba.</title>
        <authorList>
            <person name="Jerlstrom-Hultqvist J."/>
            <person name="Cepicka I."/>
            <person name="Gallot-Lavallee L."/>
            <person name="Salas-Leiva D."/>
            <person name="Curtis B.A."/>
            <person name="Zahonova K."/>
            <person name="Pipaliya S."/>
            <person name="Dacks J."/>
            <person name="Roger A.J."/>
        </authorList>
    </citation>
    <scope>NUCLEOTIDE SEQUENCE</scope>
    <source>
        <strain evidence="4">BMAN</strain>
    </source>
</reference>
<gene>
    <name evidence="4" type="ORF">M0811_01668</name>
</gene>
<feature type="chain" id="PRO_5040453365" description="Fibronectin type-III domain-containing protein" evidence="2">
    <location>
        <begin position="22"/>
        <end position="1079"/>
    </location>
</feature>
<keyword evidence="5" id="KW-1185">Reference proteome</keyword>
<keyword evidence="1" id="KW-0472">Membrane</keyword>
<dbReference type="InterPro" id="IPR003961">
    <property type="entry name" value="FN3_dom"/>
</dbReference>
<dbReference type="Proteomes" id="UP001149090">
    <property type="component" value="Unassembled WGS sequence"/>
</dbReference>
<dbReference type="InterPro" id="IPR013519">
    <property type="entry name" value="Int_alpha_beta-p"/>
</dbReference>
<dbReference type="InterPro" id="IPR036116">
    <property type="entry name" value="FN3_sf"/>
</dbReference>
<dbReference type="SUPFAM" id="SSF49265">
    <property type="entry name" value="Fibronectin type III"/>
    <property type="match status" value="2"/>
</dbReference>
<dbReference type="PROSITE" id="PS50853">
    <property type="entry name" value="FN3"/>
    <property type="match status" value="1"/>
</dbReference>
<feature type="transmembrane region" description="Helical" evidence="1">
    <location>
        <begin position="1033"/>
        <end position="1055"/>
    </location>
</feature>
<dbReference type="SUPFAM" id="SSF69304">
    <property type="entry name" value="Tricorn protease N-terminal domain"/>
    <property type="match status" value="1"/>
</dbReference>
<evidence type="ECO:0000259" key="3">
    <source>
        <dbReference type="PROSITE" id="PS50853"/>
    </source>
</evidence>
<feature type="domain" description="Fibronectin type-III" evidence="3">
    <location>
        <begin position="561"/>
        <end position="655"/>
    </location>
</feature>
<dbReference type="PANTHER" id="PTHR36220:SF1">
    <property type="entry name" value="GAMMA TUBULIN COMPLEX COMPONENT C-TERMINAL DOMAIN-CONTAINING PROTEIN"/>
    <property type="match status" value="1"/>
</dbReference>
<evidence type="ECO:0000313" key="4">
    <source>
        <dbReference type="EMBL" id="KAJ5072653.1"/>
    </source>
</evidence>
<feature type="signal peptide" evidence="2">
    <location>
        <begin position="1"/>
        <end position="21"/>
    </location>
</feature>
<proteinExistence type="predicted"/>
<dbReference type="AlphaFoldDB" id="A0A9Q0LJQ2"/>